<accession>A0A2S1FHM4</accession>
<reference evidence="1" key="1">
    <citation type="submission" date="2018-01" db="EMBL/GenBank/DDBJ databases">
        <title>Plasmids of psychrophilic Polaromonas spp. isolated from Arctic and Antarctic glaciers.</title>
        <authorList>
            <person name="Dziewit L."/>
            <person name="Ciok A."/>
        </authorList>
    </citation>
    <scope>NUCLEOTIDE SEQUENCE</scope>
    <source>
        <plasmid evidence="1">pE10SP1</plasmid>
    </source>
</reference>
<proteinExistence type="predicted"/>
<geneLocation type="plasmid" evidence="1">
    <name>pE10SP1</name>
</geneLocation>
<keyword evidence="1" id="KW-0614">Plasmid</keyword>
<organism evidence="1">
    <name type="scientific">Polaromonas sp. E10S</name>
    <dbReference type="NCBI Taxonomy" id="1840239"/>
    <lineage>
        <taxon>Bacteria</taxon>
        <taxon>Pseudomonadati</taxon>
        <taxon>Pseudomonadota</taxon>
        <taxon>Betaproteobacteria</taxon>
        <taxon>Burkholderiales</taxon>
        <taxon>Comamonadaceae</taxon>
        <taxon>Polaromonas</taxon>
    </lineage>
</organism>
<sequence length="197" mass="21528">MTISVMLDSNAWNFLFDRAIDINHELPPEEFAIFITREVEIEICAISNDGKDGCDKRLLKQYIQDSVALNRVRTSATFGFAEANPAEGPAAYGGFGQATLQSDQDRDWYKREKTQASILGKPKKGSGLSGNQADAAVAASSFHCIVLTCDKKRGLISEAAELGGKVLFLSDDHLASQSLKQILFSMGSSQETEFKAR</sequence>
<dbReference type="AlphaFoldDB" id="A0A2S1FHM4"/>
<name>A0A2S1FHM4_9BURK</name>
<evidence type="ECO:0000313" key="1">
    <source>
        <dbReference type="EMBL" id="AWD71954.1"/>
    </source>
</evidence>
<dbReference type="RefSeq" id="WP_181374743.1">
    <property type="nucleotide sequence ID" value="NZ_MG869615.1"/>
</dbReference>
<dbReference type="EMBL" id="MG869615">
    <property type="protein sequence ID" value="AWD71954.1"/>
    <property type="molecule type" value="Genomic_DNA"/>
</dbReference>
<gene>
    <name evidence="1" type="ORF">pE10SP1_p007</name>
</gene>
<evidence type="ECO:0008006" key="2">
    <source>
        <dbReference type="Google" id="ProtNLM"/>
    </source>
</evidence>
<protein>
    <recommendedName>
        <fullName evidence="2">PIN domain-containing protein</fullName>
    </recommendedName>
</protein>